<evidence type="ECO:0008006" key="3">
    <source>
        <dbReference type="Google" id="ProtNLM"/>
    </source>
</evidence>
<proteinExistence type="predicted"/>
<dbReference type="PROSITE" id="PS00409">
    <property type="entry name" value="PROKAR_NTER_METHYL"/>
    <property type="match status" value="1"/>
</dbReference>
<organism evidence="1 2">
    <name type="scientific">Limnoglobus roseus</name>
    <dbReference type="NCBI Taxonomy" id="2598579"/>
    <lineage>
        <taxon>Bacteria</taxon>
        <taxon>Pseudomonadati</taxon>
        <taxon>Planctomycetota</taxon>
        <taxon>Planctomycetia</taxon>
        <taxon>Gemmatales</taxon>
        <taxon>Gemmataceae</taxon>
        <taxon>Limnoglobus</taxon>
    </lineage>
</organism>
<dbReference type="InterPro" id="IPR012902">
    <property type="entry name" value="N_methyl_site"/>
</dbReference>
<dbReference type="InterPro" id="IPR045584">
    <property type="entry name" value="Pilin-like"/>
</dbReference>
<dbReference type="NCBIfam" id="TIGR02532">
    <property type="entry name" value="IV_pilin_GFxxxE"/>
    <property type="match status" value="1"/>
</dbReference>
<reference evidence="2" key="1">
    <citation type="submission" date="2019-08" db="EMBL/GenBank/DDBJ databases">
        <title>Limnoglobus roseus gen. nov., sp. nov., a novel freshwater planctomycete with a giant genome from the family Gemmataceae.</title>
        <authorList>
            <person name="Kulichevskaya I.S."/>
            <person name="Naumoff D.G."/>
            <person name="Miroshnikov K."/>
            <person name="Ivanova A."/>
            <person name="Philippov D.A."/>
            <person name="Hakobyan A."/>
            <person name="Rijpstra I.C."/>
            <person name="Sinninghe Damste J.S."/>
            <person name="Liesack W."/>
            <person name="Dedysh S.N."/>
        </authorList>
    </citation>
    <scope>NUCLEOTIDE SEQUENCE [LARGE SCALE GENOMIC DNA]</scope>
    <source>
        <strain evidence="2">PX52</strain>
    </source>
</reference>
<dbReference type="Proteomes" id="UP000324974">
    <property type="component" value="Chromosome"/>
</dbReference>
<gene>
    <name evidence="1" type="ORF">PX52LOC_02360</name>
</gene>
<dbReference type="AlphaFoldDB" id="A0A5C1A8A3"/>
<name>A0A5C1A8A3_9BACT</name>
<dbReference type="SUPFAM" id="SSF54523">
    <property type="entry name" value="Pili subunits"/>
    <property type="match status" value="1"/>
</dbReference>
<sequence length="307" mass="32854">MHATNRRPAGFTLIELLVVVALLAVLAALSTGAYFRIRAGQQVKATEDTVSKLESGFQSLWKAELDDARDAFKGTKSGFSAQVDAVKTLAANDQDRALALWTYVWMKRAFPQNFTQAQNGITLQSTPTLVTLPPSPMFVSPAFTPVATPGNTGDEAAVILYRIMTQKGSRGQTFNEEAIGALSALLPRDNTAGQRVFTDSFGNPITFIRMSSGNGELNAPPFIKNANSTNNDPFDPAGRLTGLTSGVAFTATGRTSFGGQNWLPTIVSRTNSPDWGTLAAAPSDLTLIPDGFTCGYKLRRQGARGDQ</sequence>
<protein>
    <recommendedName>
        <fullName evidence="3">Prepilin-type N-terminal cleavage/methylation domain-containing protein</fullName>
    </recommendedName>
</protein>
<dbReference type="EMBL" id="CP042425">
    <property type="protein sequence ID" value="QEL15441.1"/>
    <property type="molecule type" value="Genomic_DNA"/>
</dbReference>
<dbReference type="Gene3D" id="3.30.700.10">
    <property type="entry name" value="Glycoprotein, Type 4 Pilin"/>
    <property type="match status" value="1"/>
</dbReference>
<dbReference type="RefSeq" id="WP_168218925.1">
    <property type="nucleotide sequence ID" value="NZ_CP042425.1"/>
</dbReference>
<accession>A0A5C1A8A3</accession>
<dbReference type="KEGG" id="lrs:PX52LOC_02360"/>
<evidence type="ECO:0000313" key="1">
    <source>
        <dbReference type="EMBL" id="QEL15441.1"/>
    </source>
</evidence>
<dbReference type="Pfam" id="PF07963">
    <property type="entry name" value="N_methyl"/>
    <property type="match status" value="1"/>
</dbReference>
<keyword evidence="2" id="KW-1185">Reference proteome</keyword>
<evidence type="ECO:0000313" key="2">
    <source>
        <dbReference type="Proteomes" id="UP000324974"/>
    </source>
</evidence>